<evidence type="ECO:0000313" key="10">
    <source>
        <dbReference type="EMBL" id="RED63429.1"/>
    </source>
</evidence>
<dbReference type="Pfam" id="PF06580">
    <property type="entry name" value="His_kinase"/>
    <property type="match status" value="1"/>
</dbReference>
<keyword evidence="11" id="KW-1185">Reference proteome</keyword>
<accession>A0A3D9IPJ3</accession>
<evidence type="ECO:0000256" key="4">
    <source>
        <dbReference type="ARBA" id="ARBA00022679"/>
    </source>
</evidence>
<dbReference type="Gene3D" id="3.30.565.10">
    <property type="entry name" value="Histidine kinase-like ATPase, C-terminal domain"/>
    <property type="match status" value="1"/>
</dbReference>
<dbReference type="SUPFAM" id="SSF55874">
    <property type="entry name" value="ATPase domain of HSP90 chaperone/DNA topoisomerase II/histidine kinase"/>
    <property type="match status" value="1"/>
</dbReference>
<feature type="region of interest" description="Disordered" evidence="7">
    <location>
        <begin position="904"/>
        <end position="951"/>
    </location>
</feature>
<dbReference type="InterPro" id="IPR010559">
    <property type="entry name" value="Sig_transdc_His_kin_internal"/>
</dbReference>
<dbReference type="Gene3D" id="6.10.340.10">
    <property type="match status" value="1"/>
</dbReference>
<dbReference type="PANTHER" id="PTHR34220">
    <property type="entry name" value="SENSOR HISTIDINE KINASE YPDA"/>
    <property type="match status" value="1"/>
</dbReference>
<reference evidence="10 11" key="1">
    <citation type="submission" date="2018-07" db="EMBL/GenBank/DDBJ databases">
        <title>Genomic Encyclopedia of Type Strains, Phase III (KMG-III): the genomes of soil and plant-associated and newly described type strains.</title>
        <authorList>
            <person name="Whitman W."/>
        </authorList>
    </citation>
    <scope>NUCLEOTIDE SEQUENCE [LARGE SCALE GENOMIC DNA]</scope>
    <source>
        <strain evidence="10 11">CECT 7287</strain>
    </source>
</reference>
<dbReference type="InterPro" id="IPR050640">
    <property type="entry name" value="Bact_2-comp_sensor_kinase"/>
</dbReference>
<keyword evidence="5 10" id="KW-0418">Kinase</keyword>
<dbReference type="PANTHER" id="PTHR34220:SF7">
    <property type="entry name" value="SENSOR HISTIDINE KINASE YPDA"/>
    <property type="match status" value="1"/>
</dbReference>
<dbReference type="Proteomes" id="UP000256977">
    <property type="component" value="Unassembled WGS sequence"/>
</dbReference>
<evidence type="ECO:0000256" key="6">
    <source>
        <dbReference type="ARBA" id="ARBA00023136"/>
    </source>
</evidence>
<dbReference type="AlphaFoldDB" id="A0A3D9IPJ3"/>
<keyword evidence="6 8" id="KW-0472">Membrane</keyword>
<feature type="transmembrane region" description="Helical" evidence="8">
    <location>
        <begin position="378"/>
        <end position="402"/>
    </location>
</feature>
<feature type="domain" description="HAMP" evidence="9">
    <location>
        <begin position="671"/>
        <end position="724"/>
    </location>
</feature>
<keyword evidence="3" id="KW-0597">Phosphoprotein</keyword>
<evidence type="ECO:0000259" key="9">
    <source>
        <dbReference type="PROSITE" id="PS50885"/>
    </source>
</evidence>
<feature type="transmembrane region" description="Helical" evidence="8">
    <location>
        <begin position="313"/>
        <end position="332"/>
    </location>
</feature>
<evidence type="ECO:0000256" key="7">
    <source>
        <dbReference type="SAM" id="MobiDB-lite"/>
    </source>
</evidence>
<keyword evidence="4" id="KW-0808">Transferase</keyword>
<dbReference type="PROSITE" id="PS50885">
    <property type="entry name" value="HAMP"/>
    <property type="match status" value="1"/>
</dbReference>
<dbReference type="InterPro" id="IPR036890">
    <property type="entry name" value="HATPase_C_sf"/>
</dbReference>
<dbReference type="Pfam" id="PF00672">
    <property type="entry name" value="HAMP"/>
    <property type="match status" value="1"/>
</dbReference>
<dbReference type="CDD" id="cd06225">
    <property type="entry name" value="HAMP"/>
    <property type="match status" value="1"/>
</dbReference>
<dbReference type="SMART" id="SM00387">
    <property type="entry name" value="HATPase_c"/>
    <property type="match status" value="1"/>
</dbReference>
<dbReference type="SMART" id="SM00304">
    <property type="entry name" value="HAMP"/>
    <property type="match status" value="1"/>
</dbReference>
<dbReference type="GO" id="GO:0000155">
    <property type="term" value="F:phosphorelay sensor kinase activity"/>
    <property type="evidence" value="ECO:0007669"/>
    <property type="project" value="InterPro"/>
</dbReference>
<dbReference type="EMBL" id="QRDZ01000026">
    <property type="protein sequence ID" value="RED63429.1"/>
    <property type="molecule type" value="Genomic_DNA"/>
</dbReference>
<evidence type="ECO:0000256" key="8">
    <source>
        <dbReference type="SAM" id="Phobius"/>
    </source>
</evidence>
<dbReference type="SUPFAM" id="SSF158472">
    <property type="entry name" value="HAMP domain-like"/>
    <property type="match status" value="1"/>
</dbReference>
<comment type="caution">
    <text evidence="10">The sequence shown here is derived from an EMBL/GenBank/DDBJ whole genome shotgun (WGS) entry which is preliminary data.</text>
</comment>
<dbReference type="InterPro" id="IPR003660">
    <property type="entry name" value="HAMP_dom"/>
</dbReference>
<evidence type="ECO:0000256" key="5">
    <source>
        <dbReference type="ARBA" id="ARBA00022777"/>
    </source>
</evidence>
<dbReference type="GO" id="GO:0005886">
    <property type="term" value="C:plasma membrane"/>
    <property type="evidence" value="ECO:0007669"/>
    <property type="project" value="UniProtKB-SubCell"/>
</dbReference>
<evidence type="ECO:0000256" key="1">
    <source>
        <dbReference type="ARBA" id="ARBA00004651"/>
    </source>
</evidence>
<gene>
    <name evidence="10" type="ORF">DFP98_126105</name>
</gene>
<feature type="transmembrane region" description="Helical" evidence="8">
    <location>
        <begin position="651"/>
        <end position="674"/>
    </location>
</feature>
<evidence type="ECO:0000256" key="2">
    <source>
        <dbReference type="ARBA" id="ARBA00022475"/>
    </source>
</evidence>
<keyword evidence="8" id="KW-1133">Transmembrane helix</keyword>
<dbReference type="Pfam" id="PF02518">
    <property type="entry name" value="HATPase_c"/>
    <property type="match status" value="1"/>
</dbReference>
<name>A0A3D9IPJ3_9BACL</name>
<protein>
    <submittedName>
        <fullName evidence="10">Histidine kinase/DNA gyrase B/HSP90-like ATPase</fullName>
    </submittedName>
</protein>
<keyword evidence="8" id="KW-0812">Transmembrane</keyword>
<dbReference type="RefSeq" id="WP_116063789.1">
    <property type="nucleotide sequence ID" value="NZ_QRDZ01000026.1"/>
</dbReference>
<dbReference type="OrthoDB" id="2483506at2"/>
<dbReference type="InterPro" id="IPR003594">
    <property type="entry name" value="HATPase_dom"/>
</dbReference>
<sequence>MRFRYYRNRLVLIAFLLAMLSEAILIGISYWNTRDVGTEIQSASEQNLSRHVESRIVAKLSEMNSLALQIESSDFTKYARSFLNLRSSEEEATARRELDSRLEQLHLPQGLVDRIYFIGDNLNQKNFGKSFATNRLLPDEHIPWIDEMRSAGLLDSFTRYYSMPTFIPKGMFTDVLKDKKGSIPDDSWQRLNRFFAGVEGHLIINNGVNYLNVLSVIVLDERIFAAELPSSGIWSGYVGVFDQNRQTLWSNLPSEEALAAAAQRIENGSRQWEQQIDGLYQVRTQAVSPYDFHIAFFERERSSTLWGPSFSKIYVGFFLGTLLVCFLISLKFSNLIMYPFRMLARVVWKKENELDLERIPEERFSGTRFSRLSIRSKVLLMLLTSVLIPVLTAVGMHLYLMYNYVFDKAVDLSVDSSNHLVVELRDRMDGYEGLTNRLSTDSRLTNLLSPYTFMENIDDFTVASYPGLGDLSYFVLYDAGGSARYSSAFFNNLTLFKLSSIDPDLLSELQPERTVWITGLKDVYGHPSLMLIKKLSLPSPSTGKTIEAYLQVVLKEEAFSSVASDRKMSFVMLDGSGDFVYSNASAQGFKEEAFAQWRGDQGKAGSALIEKVEGSNQVIVSRPIGDEGWTAYIFRTIDDMYLMIDDMLHRFILLIVLLILIILAAVWNVSLLLVKPIERLTTAVEKEESMPDAQEDEAPGSRDEIGRLVESFNRMIRQIRRLMEDNVNKQLREKDLVTSKMKAELGMLQQQINPHFLYNTLEAINMRARQYGAAEVGTMVNSLAKIFRFTINKGSEVVPLSDEIEHARNYLTIQELRFQNKFTVLWQLDESAMKEPILKFVLQPIIENALQHGIEELYGGGEIAIRAQMTEGRFVLSVADNGIGMSEEDLLKVRQALSGEAASSAAIPPEAASPEATPSKAASPVAASSKATPAKAPASQPESGSSGRSSGVGLANVYQRLRIYYGERLEFTIDSEEFVGTTVTISIATPVGAEM</sequence>
<comment type="subcellular location">
    <subcellularLocation>
        <location evidence="1">Cell membrane</location>
        <topology evidence="1">Multi-pass membrane protein</topology>
    </subcellularLocation>
</comment>
<keyword evidence="2" id="KW-1003">Cell membrane</keyword>
<evidence type="ECO:0000256" key="3">
    <source>
        <dbReference type="ARBA" id="ARBA00022553"/>
    </source>
</evidence>
<evidence type="ECO:0000313" key="11">
    <source>
        <dbReference type="Proteomes" id="UP000256977"/>
    </source>
</evidence>
<organism evidence="10 11">
    <name type="scientific">Cohnella phaseoli</name>
    <dbReference type="NCBI Taxonomy" id="456490"/>
    <lineage>
        <taxon>Bacteria</taxon>
        <taxon>Bacillati</taxon>
        <taxon>Bacillota</taxon>
        <taxon>Bacilli</taxon>
        <taxon>Bacillales</taxon>
        <taxon>Paenibacillaceae</taxon>
        <taxon>Cohnella</taxon>
    </lineage>
</organism>
<proteinExistence type="predicted"/>